<dbReference type="InterPro" id="IPR026838">
    <property type="entry name" value="YheC/D"/>
</dbReference>
<organism evidence="1 2">
    <name type="scientific">Candidatus Clostridium stratigraminis</name>
    <dbReference type="NCBI Taxonomy" id="3381661"/>
    <lineage>
        <taxon>Bacteria</taxon>
        <taxon>Bacillati</taxon>
        <taxon>Bacillota</taxon>
        <taxon>Clostridia</taxon>
        <taxon>Eubacteriales</taxon>
        <taxon>Clostridiaceae</taxon>
        <taxon>Clostridium</taxon>
    </lineage>
</organism>
<comment type="caution">
    <text evidence="1">The sequence shown here is derived from an EMBL/GenBank/DDBJ whole genome shotgun (WGS) entry which is preliminary data.</text>
</comment>
<dbReference type="Gene3D" id="3.30.470.20">
    <property type="entry name" value="ATP-grasp fold, B domain"/>
    <property type="match status" value="1"/>
</dbReference>
<accession>A0ABW8T5Q8</accession>
<dbReference type="SUPFAM" id="SSF56059">
    <property type="entry name" value="Glutathione synthetase ATP-binding domain-like"/>
    <property type="match status" value="1"/>
</dbReference>
<evidence type="ECO:0000313" key="1">
    <source>
        <dbReference type="EMBL" id="MFL0247879.1"/>
    </source>
</evidence>
<dbReference type="Proteomes" id="UP001623591">
    <property type="component" value="Unassembled WGS sequence"/>
</dbReference>
<sequence>MKYKIMKCPFETKQEEFNIIISLRTSEKFNLTNRSNTNLQCGAKCINASVTINSEIELTDEVIWLSKNTLEELLIPENIEICVQTIGHGDVIKFGPIIGILTESFIIKGHKKGRPIREDFNCFAEAGSKIGGLIYIFSLNKVDFGNKRIMGYVPLINESMKIKWQDQWLPIPDAIHNRLKISRSSSLYKKVNDISELVPAFNIINRTTKIYKWRIQKFLEQDSYAKKYLPKTVLFKGSNTLAKMLQEFPFIYLKPVGRSLGLGIIKISKDGTDEYTAKYREKGILYSLSGNLMELLPKLKMLMGKRTYIVQEGIPLAAYNGNIFDIRVSVQKDETGTWSISRWKIRVAAPNSIVTNLSAGGTTGNTNQLMDSVFKEDAAKISNDINTACLAICNAIEKKTSGIGDIGLDIGITKGRKIYFIEANFREHRFISGSDEDIESLENTIKKPIYYLNYLYKKKLQNN</sequence>
<name>A0ABW8T5Q8_9CLOT</name>
<evidence type="ECO:0000313" key="2">
    <source>
        <dbReference type="Proteomes" id="UP001623591"/>
    </source>
</evidence>
<dbReference type="RefSeq" id="WP_406770377.1">
    <property type="nucleotide sequence ID" value="NZ_JBJHZZ010000010.1"/>
</dbReference>
<dbReference type="EMBL" id="JBJHZZ010000010">
    <property type="protein sequence ID" value="MFL0247879.1"/>
    <property type="molecule type" value="Genomic_DNA"/>
</dbReference>
<reference evidence="1 2" key="1">
    <citation type="submission" date="2024-11" db="EMBL/GenBank/DDBJ databases">
        <authorList>
            <person name="Heng Y.C."/>
            <person name="Lim A.C.H."/>
            <person name="Lee J.K.Y."/>
            <person name="Kittelmann S."/>
        </authorList>
    </citation>
    <scope>NUCLEOTIDE SEQUENCE [LARGE SCALE GENOMIC DNA]</scope>
    <source>
        <strain evidence="1 2">WILCCON 0185</strain>
    </source>
</reference>
<gene>
    <name evidence="1" type="ORF">ACJDUG_12945</name>
</gene>
<dbReference type="Pfam" id="PF14398">
    <property type="entry name" value="ATPgrasp_YheCD"/>
    <property type="match status" value="1"/>
</dbReference>
<protein>
    <submittedName>
        <fullName evidence="1">YheC/YheD family protein</fullName>
    </submittedName>
</protein>
<keyword evidence="2" id="KW-1185">Reference proteome</keyword>
<proteinExistence type="predicted"/>